<dbReference type="GO" id="GO:0016887">
    <property type="term" value="F:ATP hydrolysis activity"/>
    <property type="evidence" value="ECO:0007669"/>
    <property type="project" value="InterPro"/>
</dbReference>
<dbReference type="Gene3D" id="1.10.8.60">
    <property type="match status" value="1"/>
</dbReference>
<evidence type="ECO:0000256" key="7">
    <source>
        <dbReference type="SAM" id="MobiDB-lite"/>
    </source>
</evidence>
<keyword evidence="6" id="KW-0175">Coiled coil</keyword>
<keyword evidence="2" id="KW-0677">Repeat</keyword>
<dbReference type="PANTHER" id="PTHR11638:SF176">
    <property type="entry name" value="HEAT SHOCK PROTEIN 78, MITOCHONDRIAL"/>
    <property type="match status" value="1"/>
</dbReference>
<sequence length="820" mass="90726">MHRVLCPTARSLFRVSRPIVLRTTAAIRVNPSPRRCYASQPPTSGAGQNPFSFMLGSQHKKGDALKEYSVDLTDMARNGKLDPTIGRDEEIRRTIQILSRRTKSNPVLIGPPGVGKTAILEGLASRIVSKEVPESLHNKRVLSIDLAGIMAGSGIRGQFEEKFRNLISDIEAEAGNVICFIDEVHTLFNLGKTEGSIDGGQMIKPALARGLQLVGATTPDEYRKTIGKDAALERRFQPVTIEEPTVESTISILRGLKPRYEVHHGVEISDSALVTAALYSARYISDRFLPDKAIDLVDEAASSLRLAQESKPDQLEALERDIMTLEIERESLKKETDTFSAERRRAVEAEIEEKRKAANNLTETWQTERARLTRTKDLKQQIEAAKHQLDVAQRAGDFETASRLRFSTIPDLTRQLPDETVEAAEKAAREDADSPLSMLQERVTSSAIARVVARATGIPVHNLLKGEREKLVNMEDTIKWRVVGQDDAVSAISDAVRISRAGLQAPNRPVASFLLLGPTGVGKTELCKTLAGFLYNDEQRGLININMSEYHDRHTISRLIGAAPGYVGFEEGGQLTEAVRRKPYAVVLLDELEKAHKDVAMILLQILDEGSITDSQGRKVDFKNTIICLTSNLGKAVFLFGILSTKSPSGSNILADPSACDVDGVVTTEAKQQVLDVTSEYFPPELLNRLDTMLVFNKLSRESVLKIVGLRLKDVANRLQDRHITLDVDDGAREWLAKHGYSNLYGARAIARVVRTEVLFPLAQKLLRGTIREGDRVKIRVSGDNQTLLIQENHLPDPEAGSAELKRTLRTDDDDIDTNR</sequence>
<dbReference type="InterPro" id="IPR041546">
    <property type="entry name" value="ClpA/ClpB_AAA_lid"/>
</dbReference>
<feature type="region of interest" description="Disordered" evidence="7">
    <location>
        <begin position="793"/>
        <end position="820"/>
    </location>
</feature>
<evidence type="ECO:0000256" key="2">
    <source>
        <dbReference type="ARBA" id="ARBA00022737"/>
    </source>
</evidence>
<dbReference type="SMART" id="SM01086">
    <property type="entry name" value="ClpB_D2-small"/>
    <property type="match status" value="1"/>
</dbReference>
<dbReference type="FunFam" id="3.40.50.300:FF:000120">
    <property type="entry name" value="ATP-dependent chaperone ClpB"/>
    <property type="match status" value="1"/>
</dbReference>
<dbReference type="InterPro" id="IPR003959">
    <property type="entry name" value="ATPase_AAA_core"/>
</dbReference>
<dbReference type="AlphaFoldDB" id="A0A8H6S578"/>
<feature type="domain" description="Clp ATPase C-terminal" evidence="9">
    <location>
        <begin position="699"/>
        <end position="788"/>
    </location>
</feature>
<feature type="coiled-coil region" evidence="6">
    <location>
        <begin position="315"/>
        <end position="395"/>
    </location>
</feature>
<organism evidence="10 11">
    <name type="scientific">Mycena indigotica</name>
    <dbReference type="NCBI Taxonomy" id="2126181"/>
    <lineage>
        <taxon>Eukaryota</taxon>
        <taxon>Fungi</taxon>
        <taxon>Dikarya</taxon>
        <taxon>Basidiomycota</taxon>
        <taxon>Agaricomycotina</taxon>
        <taxon>Agaricomycetes</taxon>
        <taxon>Agaricomycetidae</taxon>
        <taxon>Agaricales</taxon>
        <taxon>Marasmiineae</taxon>
        <taxon>Mycenaceae</taxon>
        <taxon>Mycena</taxon>
    </lineage>
</organism>
<dbReference type="CDD" id="cd00009">
    <property type="entry name" value="AAA"/>
    <property type="match status" value="1"/>
</dbReference>
<dbReference type="Proteomes" id="UP000636479">
    <property type="component" value="Unassembled WGS sequence"/>
</dbReference>
<dbReference type="OrthoDB" id="47330at2759"/>
<evidence type="ECO:0000313" key="11">
    <source>
        <dbReference type="Proteomes" id="UP000636479"/>
    </source>
</evidence>
<dbReference type="InterPro" id="IPR050130">
    <property type="entry name" value="ClpA_ClpB"/>
</dbReference>
<dbReference type="InterPro" id="IPR019489">
    <property type="entry name" value="Clp_ATPase_C"/>
</dbReference>
<dbReference type="Gene3D" id="3.40.50.300">
    <property type="entry name" value="P-loop containing nucleotide triphosphate hydrolases"/>
    <property type="match status" value="3"/>
</dbReference>
<dbReference type="RefSeq" id="XP_037214759.1">
    <property type="nucleotide sequence ID" value="XM_037368791.1"/>
</dbReference>
<feature type="domain" description="AAA+ ATPase" evidence="8">
    <location>
        <begin position="509"/>
        <end position="700"/>
    </location>
</feature>
<keyword evidence="3" id="KW-0547">Nucleotide-binding</keyword>
<dbReference type="InterPro" id="IPR001270">
    <property type="entry name" value="ClpA/B"/>
</dbReference>
<gene>
    <name evidence="10" type="ORF">MIND_01229200</name>
</gene>
<keyword evidence="11" id="KW-1185">Reference proteome</keyword>
<proteinExistence type="inferred from homology"/>
<reference evidence="10" key="1">
    <citation type="submission" date="2020-05" db="EMBL/GenBank/DDBJ databases">
        <title>Mycena genomes resolve the evolution of fungal bioluminescence.</title>
        <authorList>
            <person name="Tsai I.J."/>
        </authorList>
    </citation>
    <scope>NUCLEOTIDE SEQUENCE</scope>
    <source>
        <strain evidence="10">171206Taipei</strain>
    </source>
</reference>
<keyword evidence="5" id="KW-0143">Chaperone</keyword>
<dbReference type="FunFam" id="3.40.50.300:FF:000025">
    <property type="entry name" value="ATP-dependent Clp protease subunit"/>
    <property type="match status" value="1"/>
</dbReference>
<dbReference type="InterPro" id="IPR003593">
    <property type="entry name" value="AAA+_ATPase"/>
</dbReference>
<evidence type="ECO:0000313" key="10">
    <source>
        <dbReference type="EMBL" id="KAF7292032.1"/>
    </source>
</evidence>
<evidence type="ECO:0000256" key="5">
    <source>
        <dbReference type="ARBA" id="ARBA00023186"/>
    </source>
</evidence>
<dbReference type="GO" id="GO:0005524">
    <property type="term" value="F:ATP binding"/>
    <property type="evidence" value="ECO:0007669"/>
    <property type="project" value="UniProtKB-KW"/>
</dbReference>
<dbReference type="PRINTS" id="PR00300">
    <property type="entry name" value="CLPPROTEASEA"/>
</dbReference>
<dbReference type="Pfam" id="PF00004">
    <property type="entry name" value="AAA"/>
    <property type="match status" value="1"/>
</dbReference>
<comment type="caution">
    <text evidence="10">The sequence shown here is derived from an EMBL/GenBank/DDBJ whole genome shotgun (WGS) entry which is preliminary data.</text>
</comment>
<comment type="similarity">
    <text evidence="1">Belongs to the ClpA/ClpB family.</text>
</comment>
<feature type="compositionally biased region" description="Basic and acidic residues" evidence="7">
    <location>
        <begin position="804"/>
        <end position="820"/>
    </location>
</feature>
<dbReference type="GO" id="GO:0034605">
    <property type="term" value="P:cellular response to heat"/>
    <property type="evidence" value="ECO:0007669"/>
    <property type="project" value="TreeGrafter"/>
</dbReference>
<dbReference type="EMBL" id="JACAZF010000012">
    <property type="protein sequence ID" value="KAF7292032.1"/>
    <property type="molecule type" value="Genomic_DNA"/>
</dbReference>
<dbReference type="GO" id="GO:0043335">
    <property type="term" value="P:protein unfolding"/>
    <property type="evidence" value="ECO:0007669"/>
    <property type="project" value="TreeGrafter"/>
</dbReference>
<evidence type="ECO:0000256" key="1">
    <source>
        <dbReference type="ARBA" id="ARBA00008675"/>
    </source>
</evidence>
<protein>
    <submittedName>
        <fullName evidence="10">p-loop containing nucleoside triphosphate hydrolase protein</fullName>
    </submittedName>
</protein>
<dbReference type="GeneID" id="59351307"/>
<dbReference type="GO" id="GO:0005759">
    <property type="term" value="C:mitochondrial matrix"/>
    <property type="evidence" value="ECO:0007669"/>
    <property type="project" value="TreeGrafter"/>
</dbReference>
<dbReference type="SUPFAM" id="SSF52540">
    <property type="entry name" value="P-loop containing nucleoside triphosphate hydrolases"/>
    <property type="match status" value="2"/>
</dbReference>
<evidence type="ECO:0000259" key="8">
    <source>
        <dbReference type="SMART" id="SM00382"/>
    </source>
</evidence>
<dbReference type="PANTHER" id="PTHR11638">
    <property type="entry name" value="ATP-DEPENDENT CLP PROTEASE"/>
    <property type="match status" value="1"/>
</dbReference>
<evidence type="ECO:0000256" key="4">
    <source>
        <dbReference type="ARBA" id="ARBA00022840"/>
    </source>
</evidence>
<dbReference type="GO" id="GO:0042026">
    <property type="term" value="P:protein refolding"/>
    <property type="evidence" value="ECO:0007669"/>
    <property type="project" value="TreeGrafter"/>
</dbReference>
<dbReference type="Pfam" id="PF07724">
    <property type="entry name" value="AAA_2"/>
    <property type="match status" value="1"/>
</dbReference>
<accession>A0A8H6S578</accession>
<dbReference type="Pfam" id="PF10431">
    <property type="entry name" value="ClpB_D2-small"/>
    <property type="match status" value="1"/>
</dbReference>
<dbReference type="Pfam" id="PF17871">
    <property type="entry name" value="AAA_lid_9"/>
    <property type="match status" value="1"/>
</dbReference>
<name>A0A8H6S578_9AGAR</name>
<dbReference type="InterPro" id="IPR027417">
    <property type="entry name" value="P-loop_NTPase"/>
</dbReference>
<dbReference type="SMART" id="SM00382">
    <property type="entry name" value="AAA"/>
    <property type="match status" value="2"/>
</dbReference>
<feature type="domain" description="AAA+ ATPase" evidence="8">
    <location>
        <begin position="102"/>
        <end position="247"/>
    </location>
</feature>
<keyword evidence="10" id="KW-0378">Hydrolase</keyword>
<keyword evidence="4" id="KW-0067">ATP-binding</keyword>
<evidence type="ECO:0000259" key="9">
    <source>
        <dbReference type="SMART" id="SM01086"/>
    </source>
</evidence>
<dbReference type="CDD" id="cd19499">
    <property type="entry name" value="RecA-like_ClpB_Hsp104-like"/>
    <property type="match status" value="1"/>
</dbReference>
<evidence type="ECO:0000256" key="3">
    <source>
        <dbReference type="ARBA" id="ARBA00022741"/>
    </source>
</evidence>
<evidence type="ECO:0000256" key="6">
    <source>
        <dbReference type="SAM" id="Coils"/>
    </source>
</evidence>